<evidence type="ECO:0000256" key="3">
    <source>
        <dbReference type="ARBA" id="ARBA00022597"/>
    </source>
</evidence>
<evidence type="ECO:0000256" key="1">
    <source>
        <dbReference type="ARBA" id="ARBA00022448"/>
    </source>
</evidence>
<dbReference type="InterPro" id="IPR050864">
    <property type="entry name" value="Bacterial_PTS_Sugar_Transport"/>
</dbReference>
<dbReference type="AlphaFoldDB" id="A0A6I8MCR0"/>
<dbReference type="InterPro" id="IPR036095">
    <property type="entry name" value="PTS_EIIB-like_sf"/>
</dbReference>
<dbReference type="PANTHER" id="PTHR30505">
    <property type="entry name" value="FRUCTOSE-LIKE PERMEASE"/>
    <property type="match status" value="1"/>
</dbReference>
<keyword evidence="6" id="KW-0812">Transmembrane</keyword>
<name>A0A6I8MCR0_9CORY</name>
<evidence type="ECO:0000256" key="4">
    <source>
        <dbReference type="ARBA" id="ARBA00022679"/>
    </source>
</evidence>
<dbReference type="Proteomes" id="UP000423525">
    <property type="component" value="Chromosome"/>
</dbReference>
<feature type="transmembrane region" description="Helical" evidence="6">
    <location>
        <begin position="105"/>
        <end position="125"/>
    </location>
</feature>
<dbReference type="GO" id="GO:0009401">
    <property type="term" value="P:phosphoenolpyruvate-dependent sugar phosphotransferase system"/>
    <property type="evidence" value="ECO:0007669"/>
    <property type="project" value="UniProtKB-KW"/>
</dbReference>
<evidence type="ECO:0000313" key="8">
    <source>
        <dbReference type="Proteomes" id="UP000423525"/>
    </source>
</evidence>
<evidence type="ECO:0000313" key="7">
    <source>
        <dbReference type="EMBL" id="VZH85509.1"/>
    </source>
</evidence>
<keyword evidence="5" id="KW-0598">Phosphotransferase system</keyword>
<dbReference type="SUPFAM" id="SSF52794">
    <property type="entry name" value="PTS system IIB component-like"/>
    <property type="match status" value="1"/>
</dbReference>
<protein>
    <submittedName>
        <fullName evidence="7">PTS system fructose-specific EIIB'BC component</fullName>
    </submittedName>
</protein>
<sequence length="158" mass="16888">MIAAITTCPTGIAHTYMAADSLASADVVIFATDIGVRDRERFKGKRILKCSPRQAIRDPNDTLSAALALINTPVNTAAQPQTTHRVSDTAYDLERKMRHAAMTGVSYMDPFVAAGGFLLALGFLLGGYDIATGWQAIAVQHSRTDLPSHDVIIDTATG</sequence>
<evidence type="ECO:0000256" key="2">
    <source>
        <dbReference type="ARBA" id="ARBA00022553"/>
    </source>
</evidence>
<keyword evidence="4" id="KW-0808">Transferase</keyword>
<dbReference type="GO" id="GO:0022877">
    <property type="term" value="F:protein-N(PI)-phosphohistidine-fructose phosphotransferase system transporter activity"/>
    <property type="evidence" value="ECO:0007669"/>
    <property type="project" value="InterPro"/>
</dbReference>
<dbReference type="GO" id="GO:0005886">
    <property type="term" value="C:plasma membrane"/>
    <property type="evidence" value="ECO:0007669"/>
    <property type="project" value="TreeGrafter"/>
</dbReference>
<dbReference type="KEGG" id="crf:FRC0190_01467"/>
<proteinExistence type="predicted"/>
<keyword evidence="2" id="KW-0597">Phosphoprotein</keyword>
<dbReference type="PANTHER" id="PTHR30505:SF0">
    <property type="entry name" value="FRUCTOSE-LIKE PTS SYSTEM EIIBC COMPONENT-RELATED"/>
    <property type="match status" value="1"/>
</dbReference>
<dbReference type="EMBL" id="LR738855">
    <property type="protein sequence ID" value="VZH85509.1"/>
    <property type="molecule type" value="Genomic_DNA"/>
</dbReference>
<keyword evidence="1" id="KW-0813">Transport</keyword>
<keyword evidence="6" id="KW-1133">Transmembrane helix</keyword>
<dbReference type="CDD" id="cd05569">
    <property type="entry name" value="PTS_IIB_fructose"/>
    <property type="match status" value="1"/>
</dbReference>
<dbReference type="InterPro" id="IPR003353">
    <property type="entry name" value="PTS_IIB_fruc"/>
</dbReference>
<keyword evidence="6" id="KW-0472">Membrane</keyword>
<reference evidence="7 8" key="1">
    <citation type="submission" date="2019-11" db="EMBL/GenBank/DDBJ databases">
        <authorList>
            <person name="Brisse S."/>
        </authorList>
    </citation>
    <scope>NUCLEOTIDE SEQUENCE [LARGE SCALE GENOMIC DNA]</scope>
    <source>
        <strain evidence="7">FRC0190</strain>
    </source>
</reference>
<gene>
    <name evidence="7" type="primary">fruA</name>
    <name evidence="7" type="ORF">FRC0190_01467</name>
</gene>
<evidence type="ECO:0000256" key="5">
    <source>
        <dbReference type="ARBA" id="ARBA00022683"/>
    </source>
</evidence>
<dbReference type="Gene3D" id="3.40.50.2300">
    <property type="match status" value="2"/>
</dbReference>
<accession>A0A6I8MCR0</accession>
<organism evidence="7 8">
    <name type="scientific">Corynebacterium rouxii</name>
    <dbReference type="NCBI Taxonomy" id="2719119"/>
    <lineage>
        <taxon>Bacteria</taxon>
        <taxon>Bacillati</taxon>
        <taxon>Actinomycetota</taxon>
        <taxon>Actinomycetes</taxon>
        <taxon>Mycobacteriales</taxon>
        <taxon>Corynebacteriaceae</taxon>
        <taxon>Corynebacterium</taxon>
    </lineage>
</organism>
<evidence type="ECO:0000256" key="6">
    <source>
        <dbReference type="SAM" id="Phobius"/>
    </source>
</evidence>
<dbReference type="GO" id="GO:0090563">
    <property type="term" value="F:protein-phosphocysteine-sugar phosphotransferase activity"/>
    <property type="evidence" value="ECO:0007669"/>
    <property type="project" value="TreeGrafter"/>
</dbReference>
<keyword evidence="3" id="KW-0762">Sugar transport</keyword>